<accession>A0A3B0YLA7</accession>
<reference evidence="3" key="1">
    <citation type="submission" date="2018-06" db="EMBL/GenBank/DDBJ databases">
        <authorList>
            <person name="Zhirakovskaya E."/>
        </authorList>
    </citation>
    <scope>NUCLEOTIDE SEQUENCE</scope>
</reference>
<dbReference type="EMBL" id="UOFL01000073">
    <property type="protein sequence ID" value="VAW75029.1"/>
    <property type="molecule type" value="Genomic_DNA"/>
</dbReference>
<comment type="similarity">
    <text evidence="1">Belongs to the bacterial solute-binding protein 1 family.</text>
</comment>
<dbReference type="PIRSF" id="PIRSF002825">
    <property type="entry name" value="CfbpA"/>
    <property type="match status" value="1"/>
</dbReference>
<dbReference type="Gene3D" id="3.40.190.10">
    <property type="entry name" value="Periplasmic binding protein-like II"/>
    <property type="match status" value="2"/>
</dbReference>
<dbReference type="Pfam" id="PF13416">
    <property type="entry name" value="SBP_bac_8"/>
    <property type="match status" value="1"/>
</dbReference>
<evidence type="ECO:0000256" key="2">
    <source>
        <dbReference type="ARBA" id="ARBA00022729"/>
    </source>
</evidence>
<gene>
    <name evidence="3" type="ORF">MNBD_GAMMA12-745</name>
</gene>
<sequence>MKILKLMLPVMLLFNVTAWSQESLVIYSGRHAKFMKPVMNAFTKKTGIKVRLFSSKSTALINRLSLEGTKTKADLFISNDAGSLQIGSDKGLFTSVNKKIAQLINQKYRAKDNSWVGLTARARVLVINTKHSEKLRFVRSVFDLADPRLLGKIAITHSANGSFIAGITVYQKAVGDEKVLAFLKGIKTNSAGKVYNKHSKIVSDVAKGKKIIGLVNHYYIYRYLDKHPKANLAIRFPDQEKKGMGVAWNVTGIAISKYSKKKKLAQQLVAFLLSSEGQQQFASVNLEYPVRVGVPAAKVIPPVNSYKVSNVPMLEIGKSRNKTLSIIEKIGLY</sequence>
<name>A0A3B0YLA7_9ZZZZ</name>
<dbReference type="InterPro" id="IPR026045">
    <property type="entry name" value="Ferric-bd"/>
</dbReference>
<proteinExistence type="inferred from homology"/>
<dbReference type="SUPFAM" id="SSF53850">
    <property type="entry name" value="Periplasmic binding protein-like II"/>
    <property type="match status" value="1"/>
</dbReference>
<evidence type="ECO:0000313" key="3">
    <source>
        <dbReference type="EMBL" id="VAW75029.1"/>
    </source>
</evidence>
<dbReference type="PANTHER" id="PTHR30006:SF15">
    <property type="entry name" value="IRON-UTILIZATION PERIPLASMIC PROTEIN"/>
    <property type="match status" value="1"/>
</dbReference>
<dbReference type="AlphaFoldDB" id="A0A3B0YLA7"/>
<evidence type="ECO:0008006" key="4">
    <source>
        <dbReference type="Google" id="ProtNLM"/>
    </source>
</evidence>
<evidence type="ECO:0000256" key="1">
    <source>
        <dbReference type="ARBA" id="ARBA00008520"/>
    </source>
</evidence>
<dbReference type="InterPro" id="IPR006059">
    <property type="entry name" value="SBP"/>
</dbReference>
<protein>
    <recommendedName>
        <fullName evidence="4">Ferric iron ABC transporter, iron-binding protein</fullName>
    </recommendedName>
</protein>
<dbReference type="PANTHER" id="PTHR30006">
    <property type="entry name" value="THIAMINE-BINDING PERIPLASMIC PROTEIN-RELATED"/>
    <property type="match status" value="1"/>
</dbReference>
<keyword evidence="2" id="KW-0732">Signal</keyword>
<organism evidence="3">
    <name type="scientific">hydrothermal vent metagenome</name>
    <dbReference type="NCBI Taxonomy" id="652676"/>
    <lineage>
        <taxon>unclassified sequences</taxon>
        <taxon>metagenomes</taxon>
        <taxon>ecological metagenomes</taxon>
    </lineage>
</organism>
<dbReference type="GO" id="GO:0030288">
    <property type="term" value="C:outer membrane-bounded periplasmic space"/>
    <property type="evidence" value="ECO:0007669"/>
    <property type="project" value="TreeGrafter"/>
</dbReference>